<protein>
    <recommendedName>
        <fullName evidence="5">Holin of 3TMs, for gene-transfer release</fullName>
    </recommendedName>
</protein>
<evidence type="ECO:0000256" key="2">
    <source>
        <dbReference type="SAM" id="Phobius"/>
    </source>
</evidence>
<evidence type="ECO:0000313" key="3">
    <source>
        <dbReference type="EMBL" id="TZG41300.1"/>
    </source>
</evidence>
<sequence>MGSVSTSSRIWRGYMWTPAANSPGVTAIGMTESSNCLRAGGRRDYGSSAEQSVTARPHRIRHQRTQRADGSHRGASAQPGRQARGARVASLRPLSAPARGRAAQCRSRGNWIAPTSPALWALGRIGSYRHAPAGRAAHCPIKAGCSLDRRLLMGLIEKALGALTGPLFDVIDEAVTDKDEANRLKSQIKTRLIESRDSAMKARMEIILAEAQGESWIQRSWRPLLMMVIVVIIANNYLLAPYLGAMFGVGLQLELPERMWDLMTLGVGGYIAGRSGEKIARGTAGKGFMDAVKTRVK</sequence>
<organism evidence="3 4">
    <name type="scientific">Halomonas eurihalina</name>
    <dbReference type="NCBI Taxonomy" id="42566"/>
    <lineage>
        <taxon>Bacteria</taxon>
        <taxon>Pseudomonadati</taxon>
        <taxon>Pseudomonadota</taxon>
        <taxon>Gammaproteobacteria</taxon>
        <taxon>Oceanospirillales</taxon>
        <taxon>Halomonadaceae</taxon>
        <taxon>Halomonas</taxon>
    </lineage>
</organism>
<gene>
    <name evidence="3" type="ORF">FZZ93_01150</name>
</gene>
<dbReference type="Proteomes" id="UP000324260">
    <property type="component" value="Unassembled WGS sequence"/>
</dbReference>
<evidence type="ECO:0008006" key="5">
    <source>
        <dbReference type="Google" id="ProtNLM"/>
    </source>
</evidence>
<dbReference type="InterPro" id="IPR021497">
    <property type="entry name" value="GTA_holin_3TM"/>
</dbReference>
<reference evidence="3 4" key="1">
    <citation type="submission" date="2019-08" db="EMBL/GenBank/DDBJ databases">
        <title>Draft Genome Sequence of Halomonas eurihalina Isolated from Preserved Hide-surface.</title>
        <authorList>
            <person name="Hussain S.A."/>
            <person name="Xu A."/>
            <person name="Sarker M."/>
            <person name="Sommers C."/>
        </authorList>
    </citation>
    <scope>NUCLEOTIDE SEQUENCE [LARGE SCALE GENOMIC DNA]</scope>
    <source>
        <strain evidence="3 4">MS1</strain>
    </source>
</reference>
<dbReference type="AlphaFoldDB" id="A0A5D9DDW1"/>
<name>A0A5D9DDW1_HALER</name>
<evidence type="ECO:0000256" key="1">
    <source>
        <dbReference type="SAM" id="MobiDB-lite"/>
    </source>
</evidence>
<evidence type="ECO:0000313" key="4">
    <source>
        <dbReference type="Proteomes" id="UP000324260"/>
    </source>
</evidence>
<keyword evidence="2" id="KW-0812">Transmembrane</keyword>
<keyword evidence="2" id="KW-0472">Membrane</keyword>
<feature type="region of interest" description="Disordered" evidence="1">
    <location>
        <begin position="39"/>
        <end position="90"/>
    </location>
</feature>
<dbReference type="Pfam" id="PF11351">
    <property type="entry name" value="GTA_holin_3TM"/>
    <property type="match status" value="1"/>
</dbReference>
<comment type="caution">
    <text evidence="3">The sequence shown here is derived from an EMBL/GenBank/DDBJ whole genome shotgun (WGS) entry which is preliminary data.</text>
</comment>
<keyword evidence="4" id="KW-1185">Reference proteome</keyword>
<accession>A0A5D9DDW1</accession>
<keyword evidence="2" id="KW-1133">Transmembrane helix</keyword>
<proteinExistence type="predicted"/>
<dbReference type="EMBL" id="VTPU01000001">
    <property type="protein sequence ID" value="TZG41300.1"/>
    <property type="molecule type" value="Genomic_DNA"/>
</dbReference>
<dbReference type="OrthoDB" id="1551130at2"/>
<feature type="compositionally biased region" description="Basic residues" evidence="1">
    <location>
        <begin position="56"/>
        <end position="65"/>
    </location>
</feature>
<feature type="transmembrane region" description="Helical" evidence="2">
    <location>
        <begin position="224"/>
        <end position="253"/>
    </location>
</feature>